<comment type="function">
    <text evidence="13">Glutamate-gated receptor that probably acts as non-selective cation channel.</text>
</comment>
<keyword evidence="8 13" id="KW-0472">Membrane</keyword>
<dbReference type="GO" id="GO:0016020">
    <property type="term" value="C:membrane"/>
    <property type="evidence" value="ECO:0007669"/>
    <property type="project" value="UniProtKB-SubCell"/>
</dbReference>
<protein>
    <recommendedName>
        <fullName evidence="13">Glutamate receptor</fullName>
    </recommendedName>
</protein>
<keyword evidence="12 13" id="KW-0407">Ion channel</keyword>
<keyword evidence="14" id="KW-1015">Disulfide bond</keyword>
<dbReference type="FunFam" id="3.40.190.10:FF:000054">
    <property type="entry name" value="Glutamate receptor"/>
    <property type="match status" value="1"/>
</dbReference>
<evidence type="ECO:0000259" key="17">
    <source>
        <dbReference type="SMART" id="SM00079"/>
    </source>
</evidence>
<dbReference type="Pfam" id="PF10613">
    <property type="entry name" value="Lig_chan-Glu_bd"/>
    <property type="match status" value="1"/>
</dbReference>
<feature type="transmembrane region" description="Helical" evidence="16">
    <location>
        <begin position="809"/>
        <end position="828"/>
    </location>
</feature>
<keyword evidence="10" id="KW-0325">Glycoprotein</keyword>
<dbReference type="Pfam" id="PF01094">
    <property type="entry name" value="ANF_receptor"/>
    <property type="match status" value="1"/>
</dbReference>
<keyword evidence="19" id="KW-1185">Reference proteome</keyword>
<evidence type="ECO:0000256" key="9">
    <source>
        <dbReference type="ARBA" id="ARBA00023170"/>
    </source>
</evidence>
<comment type="subcellular location">
    <subcellularLocation>
        <location evidence="1">Membrane</location>
        <topology evidence="1">Multi-pass membrane protein</topology>
    </subcellularLocation>
</comment>
<dbReference type="InterPro" id="IPR044440">
    <property type="entry name" value="GABAb_receptor_plant_PBP1"/>
</dbReference>
<dbReference type="GO" id="GO:0015276">
    <property type="term" value="F:ligand-gated monoatomic ion channel activity"/>
    <property type="evidence" value="ECO:0007669"/>
    <property type="project" value="InterPro"/>
</dbReference>
<keyword evidence="7 13" id="KW-0406">Ion transport</keyword>
<dbReference type="Gene3D" id="3.40.190.10">
    <property type="entry name" value="Periplasmic binding protein-like II"/>
    <property type="match status" value="2"/>
</dbReference>
<dbReference type="SUPFAM" id="SSF53850">
    <property type="entry name" value="Periplasmic binding protein-like II"/>
    <property type="match status" value="1"/>
</dbReference>
<keyword evidence="3 13" id="KW-0813">Transport</keyword>
<keyword evidence="5" id="KW-0732">Signal</keyword>
<evidence type="ECO:0000256" key="3">
    <source>
        <dbReference type="ARBA" id="ARBA00022448"/>
    </source>
</evidence>
<dbReference type="CDD" id="cd13686">
    <property type="entry name" value="GluR_Plant"/>
    <property type="match status" value="1"/>
</dbReference>
<evidence type="ECO:0000256" key="6">
    <source>
        <dbReference type="ARBA" id="ARBA00022989"/>
    </source>
</evidence>
<dbReference type="Gene3D" id="1.10.287.70">
    <property type="match status" value="1"/>
</dbReference>
<evidence type="ECO:0000256" key="10">
    <source>
        <dbReference type="ARBA" id="ARBA00023180"/>
    </source>
</evidence>
<evidence type="ECO:0000256" key="8">
    <source>
        <dbReference type="ARBA" id="ARBA00023136"/>
    </source>
</evidence>
<dbReference type="FunFam" id="3.40.50.2300:FF:000188">
    <property type="entry name" value="Glutamate receptor"/>
    <property type="match status" value="1"/>
</dbReference>
<dbReference type="PANTHER" id="PTHR18966">
    <property type="entry name" value="IONOTROPIC GLUTAMATE RECEPTOR"/>
    <property type="match status" value="1"/>
</dbReference>
<evidence type="ECO:0000313" key="18">
    <source>
        <dbReference type="EMBL" id="KAE7995793.1"/>
    </source>
</evidence>
<evidence type="ECO:0000256" key="16">
    <source>
        <dbReference type="SAM" id="Phobius"/>
    </source>
</evidence>
<dbReference type="InterPro" id="IPR028082">
    <property type="entry name" value="Peripla_BP_I"/>
</dbReference>
<proteinExistence type="inferred from homology"/>
<dbReference type="InterPro" id="IPR017103">
    <property type="entry name" value="Iontropic_Glu_rcpt_pln"/>
</dbReference>
<evidence type="ECO:0000256" key="15">
    <source>
        <dbReference type="SAM" id="MobiDB-lite"/>
    </source>
</evidence>
<feature type="transmembrane region" description="Helical" evidence="16">
    <location>
        <begin position="573"/>
        <end position="593"/>
    </location>
</feature>
<dbReference type="AlphaFoldDB" id="A0A5N6QC65"/>
<keyword evidence="6 16" id="KW-1133">Transmembrane helix</keyword>
<dbReference type="EMBL" id="CM017321">
    <property type="protein sequence ID" value="KAE7995793.1"/>
    <property type="molecule type" value="Genomic_DNA"/>
</dbReference>
<organism evidence="18 19">
    <name type="scientific">Carpinus fangiana</name>
    <dbReference type="NCBI Taxonomy" id="176857"/>
    <lineage>
        <taxon>Eukaryota</taxon>
        <taxon>Viridiplantae</taxon>
        <taxon>Streptophyta</taxon>
        <taxon>Embryophyta</taxon>
        <taxon>Tracheophyta</taxon>
        <taxon>Spermatophyta</taxon>
        <taxon>Magnoliopsida</taxon>
        <taxon>eudicotyledons</taxon>
        <taxon>Gunneridae</taxon>
        <taxon>Pentapetalae</taxon>
        <taxon>rosids</taxon>
        <taxon>fabids</taxon>
        <taxon>Fagales</taxon>
        <taxon>Betulaceae</taxon>
        <taxon>Carpinus</taxon>
    </lineage>
</organism>
<dbReference type="SMART" id="SM00079">
    <property type="entry name" value="PBPe"/>
    <property type="match status" value="1"/>
</dbReference>
<keyword evidence="4 16" id="KW-0812">Transmembrane</keyword>
<dbReference type="SUPFAM" id="SSF53822">
    <property type="entry name" value="Periplasmic binding protein-like I"/>
    <property type="match status" value="1"/>
</dbReference>
<keyword evidence="9 13" id="KW-0675">Receptor</keyword>
<dbReference type="OrthoDB" id="5984008at2759"/>
<evidence type="ECO:0000256" key="5">
    <source>
        <dbReference type="ARBA" id="ARBA00022729"/>
    </source>
</evidence>
<evidence type="ECO:0000256" key="1">
    <source>
        <dbReference type="ARBA" id="ARBA00004141"/>
    </source>
</evidence>
<dbReference type="InterPro" id="IPR015683">
    <property type="entry name" value="Ionotropic_Glu_rcpt"/>
</dbReference>
<evidence type="ECO:0000256" key="14">
    <source>
        <dbReference type="PIRSR" id="PIRSR037090-50"/>
    </source>
</evidence>
<keyword evidence="11 13" id="KW-1071">Ligand-gated ion channel</keyword>
<comment type="similarity">
    <text evidence="2 13">Belongs to the glutamate-gated ion channel (TC 1.A.10.1) family.</text>
</comment>
<accession>A0A5N6QC65</accession>
<dbReference type="Gene3D" id="3.40.50.2300">
    <property type="match status" value="2"/>
</dbReference>
<evidence type="ECO:0000256" key="11">
    <source>
        <dbReference type="ARBA" id="ARBA00023286"/>
    </source>
</evidence>
<feature type="transmembrane region" description="Helical" evidence="16">
    <location>
        <begin position="628"/>
        <end position="649"/>
    </location>
</feature>
<evidence type="ECO:0000313" key="19">
    <source>
        <dbReference type="Proteomes" id="UP000327013"/>
    </source>
</evidence>
<dbReference type="InterPro" id="IPR019594">
    <property type="entry name" value="Glu/Gly-bd"/>
</dbReference>
<name>A0A5N6QC65_9ROSI</name>
<reference evidence="18 19" key="1">
    <citation type="submission" date="2019-06" db="EMBL/GenBank/DDBJ databases">
        <title>A chromosomal-level reference genome of Carpinus fangiana (Coryloideae, Betulaceae).</title>
        <authorList>
            <person name="Yang X."/>
            <person name="Wang Z."/>
            <person name="Zhang L."/>
            <person name="Hao G."/>
            <person name="Liu J."/>
            <person name="Yang Y."/>
        </authorList>
    </citation>
    <scope>NUCLEOTIDE SEQUENCE [LARGE SCALE GENOMIC DNA]</scope>
    <source>
        <strain evidence="18">Cfa_2016G</strain>
        <tissue evidence="18">Leaf</tissue>
    </source>
</reference>
<evidence type="ECO:0000256" key="13">
    <source>
        <dbReference type="PIRNR" id="PIRNR037090"/>
    </source>
</evidence>
<feature type="region of interest" description="Disordered" evidence="15">
    <location>
        <begin position="898"/>
        <end position="918"/>
    </location>
</feature>
<dbReference type="FunFam" id="1.10.287.70:FF:000172">
    <property type="entry name" value="Glutamate receptor"/>
    <property type="match status" value="1"/>
</dbReference>
<evidence type="ECO:0000256" key="7">
    <source>
        <dbReference type="ARBA" id="ARBA00023065"/>
    </source>
</evidence>
<dbReference type="InterPro" id="IPR001828">
    <property type="entry name" value="ANF_lig-bd_rcpt"/>
</dbReference>
<evidence type="ECO:0000256" key="2">
    <source>
        <dbReference type="ARBA" id="ARBA00008685"/>
    </source>
</evidence>
<gene>
    <name evidence="18" type="ORF">FH972_000561</name>
</gene>
<dbReference type="Proteomes" id="UP000327013">
    <property type="component" value="Chromosome 1"/>
</dbReference>
<sequence length="918" mass="103423">MAWSVVMVSKISRSAVVLFLALVYFPFVLYHGAEAAIGNEVMKIGAIIDVNSRIGKEEKIGMEIAVQNFNKMSKTHKLSLSIQQPHRVTSVAEEMIKEKKVKVIIGMHTWQEAALVADVGNEAQVPVISFAAPAITPPLMQRRWPFLIQMAKNGSEEIQCIADIVRAYNWQRVVAIYEDEPYGGDSGKLELLSEALQNVSSEIEYRMVLPPFSSLSDPVRVVQEELDKLLQIQSRVFIVLQSSLEMVTHLFREAKPMGLVGRDSAWIIAESITNLLDSVNNSIISSMEGALGIKTNYSEIGRHQHFYSQFRNNFRREYPEEDNSVAGIYALRAYDSIGIVINAIQKMGSNITSTPKTLLEKMSSSNFFGLSGKIRFEEGRLSETPMLRIVNVVGKSYKEIDYWKTELGFSENPADILDKKEKNGSSTLSGPVTWPGNLQHRPPKGWEMPTNAKPLKIGVPGRTTFEKFVKVEYGETPNQNKYDGFCIQIFLEVLSLLEYHLPYELEPYNGTYDDLVYHVFDKKYDAVIGDITLLADRMQYVDFTVPFAESGLTMIVPAKPEASAWMFMKPFTMGMWVATGGILIYTMLVVWFLERQCNPEFNGPWKNQISTALCTWFRIAGEKIYSDLSRLVIVLWLFVVLILTSSYTASLSSMLTVQQLQPNVTDVEWLRKNNLKVGCDGDSFVRTYLNNVLRFKTDNILNVTSEYNYTGAFESNIISAAFLELPYEKVFLNKYCKGFIGTRPTTRFGGLGFIFQKGSPLARDFSKAILSLSENGKLKLLEDEWLTPMDECSTNITSNSTQTLSLQSFWVLYLISFVTSTICFLLSLNCSPISCQNHQHAYEGNVAPDDGSVWKKAVRLVGYFHIKRPRTTPTLADASDINADTTDVNDSSSRWEFMSSSDTLEPVESSPPAEIEML</sequence>
<dbReference type="CDD" id="cd19990">
    <property type="entry name" value="PBP1_GABAb_receptor_plant"/>
    <property type="match status" value="1"/>
</dbReference>
<dbReference type="InterPro" id="IPR001320">
    <property type="entry name" value="Iontro_rcpt_C"/>
</dbReference>
<dbReference type="Pfam" id="PF00060">
    <property type="entry name" value="Lig_chan"/>
    <property type="match status" value="1"/>
</dbReference>
<dbReference type="PIRSF" id="PIRSF037090">
    <property type="entry name" value="Iontro_Glu-like_rcpt_pln"/>
    <property type="match status" value="1"/>
</dbReference>
<evidence type="ECO:0000256" key="12">
    <source>
        <dbReference type="ARBA" id="ARBA00023303"/>
    </source>
</evidence>
<feature type="disulfide bond" evidence="14">
    <location>
        <begin position="736"/>
        <end position="792"/>
    </location>
</feature>
<evidence type="ECO:0000256" key="4">
    <source>
        <dbReference type="ARBA" id="ARBA00022692"/>
    </source>
</evidence>
<feature type="domain" description="Ionotropic glutamate receptor C-terminal" evidence="17">
    <location>
        <begin position="456"/>
        <end position="788"/>
    </location>
</feature>